<sequence>MITVNSKLNGLNLFFNKLQKEIGGTLNTVAGENILTLNNKVGNGTIRSISLEDGISLLEFNINAKRDLQISIDSNVGSHINFVYCSKGKISHSFDKRETINTIETFQTSIISNVVSQKNTINLFEGVETNTTIISVNTAVKKGNVSSINATLKEAFITNKTEDYIYLGSYNLKIAENIKQLRAIDNEGVVKALLTKGIVNLILALEIEQHKKDLTNPQIASSSLTKSEMELIKELTEYVNNYPDMDHRVNVLTRKIGLTAAKVQEGFKLMHGLTVCEYVRTIRLKKSEQLITNTDLSISEIVYSLGFSSRSYFSKKFREMFNCSPSNYKKKNRLAVSA</sequence>
<evidence type="ECO:0000313" key="5">
    <source>
        <dbReference type="EMBL" id="QTE21435.1"/>
    </source>
</evidence>
<dbReference type="PROSITE" id="PS01124">
    <property type="entry name" value="HTH_ARAC_FAMILY_2"/>
    <property type="match status" value="1"/>
</dbReference>
<dbReference type="KEGG" id="pcea:J3359_11430"/>
<dbReference type="SUPFAM" id="SSF46689">
    <property type="entry name" value="Homeodomain-like"/>
    <property type="match status" value="1"/>
</dbReference>
<dbReference type="EMBL" id="CP071869">
    <property type="protein sequence ID" value="QTE21435.1"/>
    <property type="molecule type" value="Genomic_DNA"/>
</dbReference>
<protein>
    <submittedName>
        <fullName evidence="5">Helix-turn-helix transcriptional regulator</fullName>
    </submittedName>
</protein>
<accession>A0A975H8B7</accession>
<evidence type="ECO:0000313" key="6">
    <source>
        <dbReference type="Proteomes" id="UP000663920"/>
    </source>
</evidence>
<proteinExistence type="predicted"/>
<dbReference type="InterPro" id="IPR053142">
    <property type="entry name" value="PchR_regulatory_protein"/>
</dbReference>
<dbReference type="Gene3D" id="1.10.10.60">
    <property type="entry name" value="Homeodomain-like"/>
    <property type="match status" value="1"/>
</dbReference>
<evidence type="ECO:0000256" key="2">
    <source>
        <dbReference type="ARBA" id="ARBA00023125"/>
    </source>
</evidence>
<dbReference type="AlphaFoldDB" id="A0A975H8B7"/>
<dbReference type="InterPro" id="IPR018060">
    <property type="entry name" value="HTH_AraC"/>
</dbReference>
<keyword evidence="3" id="KW-0804">Transcription</keyword>
<evidence type="ECO:0000256" key="3">
    <source>
        <dbReference type="ARBA" id="ARBA00023163"/>
    </source>
</evidence>
<dbReference type="InterPro" id="IPR020449">
    <property type="entry name" value="Tscrpt_reg_AraC-type_HTH"/>
</dbReference>
<organism evidence="5 6">
    <name type="scientific">Polaribacter cellanae</name>
    <dbReference type="NCBI Taxonomy" id="2818493"/>
    <lineage>
        <taxon>Bacteria</taxon>
        <taxon>Pseudomonadati</taxon>
        <taxon>Bacteroidota</taxon>
        <taxon>Flavobacteriia</taxon>
        <taxon>Flavobacteriales</taxon>
        <taxon>Flavobacteriaceae</taxon>
    </lineage>
</organism>
<keyword evidence="6" id="KW-1185">Reference proteome</keyword>
<dbReference type="Proteomes" id="UP000663920">
    <property type="component" value="Chromosome"/>
</dbReference>
<gene>
    <name evidence="5" type="ORF">J3359_11430</name>
</gene>
<feature type="domain" description="HTH araC/xylS-type" evidence="4">
    <location>
        <begin position="233"/>
        <end position="331"/>
    </location>
</feature>
<dbReference type="Pfam" id="PF12833">
    <property type="entry name" value="HTH_18"/>
    <property type="match status" value="1"/>
</dbReference>
<dbReference type="RefSeq" id="WP_208076993.1">
    <property type="nucleotide sequence ID" value="NZ_CP071869.1"/>
</dbReference>
<dbReference type="GO" id="GO:0043565">
    <property type="term" value="F:sequence-specific DNA binding"/>
    <property type="evidence" value="ECO:0007669"/>
    <property type="project" value="InterPro"/>
</dbReference>
<dbReference type="InterPro" id="IPR009057">
    <property type="entry name" value="Homeodomain-like_sf"/>
</dbReference>
<reference evidence="5 6" key="1">
    <citation type="submission" date="2021-03" db="EMBL/GenBank/DDBJ databases">
        <title>Complete genome of Polaribacter_sp.SM13.</title>
        <authorList>
            <person name="Jeong S.W."/>
            <person name="Bae J.W."/>
        </authorList>
    </citation>
    <scope>NUCLEOTIDE SEQUENCE [LARGE SCALE GENOMIC DNA]</scope>
    <source>
        <strain evidence="5 6">SM13</strain>
    </source>
</reference>
<name>A0A975H8B7_9FLAO</name>
<dbReference type="SMART" id="SM00342">
    <property type="entry name" value="HTH_ARAC"/>
    <property type="match status" value="1"/>
</dbReference>
<dbReference type="PANTHER" id="PTHR47893:SF1">
    <property type="entry name" value="REGULATORY PROTEIN PCHR"/>
    <property type="match status" value="1"/>
</dbReference>
<keyword evidence="1" id="KW-0805">Transcription regulation</keyword>
<dbReference type="GO" id="GO:0003700">
    <property type="term" value="F:DNA-binding transcription factor activity"/>
    <property type="evidence" value="ECO:0007669"/>
    <property type="project" value="InterPro"/>
</dbReference>
<evidence type="ECO:0000259" key="4">
    <source>
        <dbReference type="PROSITE" id="PS01124"/>
    </source>
</evidence>
<dbReference type="PANTHER" id="PTHR47893">
    <property type="entry name" value="REGULATORY PROTEIN PCHR"/>
    <property type="match status" value="1"/>
</dbReference>
<evidence type="ECO:0000256" key="1">
    <source>
        <dbReference type="ARBA" id="ARBA00023015"/>
    </source>
</evidence>
<dbReference type="PRINTS" id="PR00032">
    <property type="entry name" value="HTHARAC"/>
</dbReference>
<keyword evidence="2" id="KW-0238">DNA-binding</keyword>